<protein>
    <submittedName>
        <fullName evidence="1">Uncharacterized protein</fullName>
    </submittedName>
</protein>
<comment type="caution">
    <text evidence="1">The sequence shown here is derived from an EMBL/GenBank/DDBJ whole genome shotgun (WGS) entry which is preliminary data.</text>
</comment>
<accession>X1MBR4</accession>
<evidence type="ECO:0000313" key="1">
    <source>
        <dbReference type="EMBL" id="GAI15521.1"/>
    </source>
</evidence>
<proteinExistence type="predicted"/>
<name>X1MBR4_9ZZZZ</name>
<sequence length="85" mass="9753">MRKYLEHVVSDFDRGELRYLELIDAFGVKGVHWRLQSLREAIASNAKASIIAQKRRFIDDTESMGKGLTKNSYHTPMLQQSKISA</sequence>
<gene>
    <name evidence="1" type="ORF">S06H3_16221</name>
</gene>
<dbReference type="AlphaFoldDB" id="X1MBR4"/>
<dbReference type="EMBL" id="BARV01008017">
    <property type="protein sequence ID" value="GAI15521.1"/>
    <property type="molecule type" value="Genomic_DNA"/>
</dbReference>
<feature type="non-terminal residue" evidence="1">
    <location>
        <position position="85"/>
    </location>
</feature>
<organism evidence="1">
    <name type="scientific">marine sediment metagenome</name>
    <dbReference type="NCBI Taxonomy" id="412755"/>
    <lineage>
        <taxon>unclassified sequences</taxon>
        <taxon>metagenomes</taxon>
        <taxon>ecological metagenomes</taxon>
    </lineage>
</organism>
<reference evidence="1" key="1">
    <citation type="journal article" date="2014" name="Front. Microbiol.">
        <title>High frequency of phylogenetically diverse reductive dehalogenase-homologous genes in deep subseafloor sedimentary metagenomes.</title>
        <authorList>
            <person name="Kawai M."/>
            <person name="Futagami T."/>
            <person name="Toyoda A."/>
            <person name="Takaki Y."/>
            <person name="Nishi S."/>
            <person name="Hori S."/>
            <person name="Arai W."/>
            <person name="Tsubouchi T."/>
            <person name="Morono Y."/>
            <person name="Uchiyama I."/>
            <person name="Ito T."/>
            <person name="Fujiyama A."/>
            <person name="Inagaki F."/>
            <person name="Takami H."/>
        </authorList>
    </citation>
    <scope>NUCLEOTIDE SEQUENCE</scope>
    <source>
        <strain evidence="1">Expedition CK06-06</strain>
    </source>
</reference>